<evidence type="ECO:0000313" key="3">
    <source>
        <dbReference type="EMBL" id="QHT10651.1"/>
    </source>
</evidence>
<protein>
    <recommendedName>
        <fullName evidence="2">EamA domain-containing protein</fullName>
    </recommendedName>
</protein>
<dbReference type="GO" id="GO:0016020">
    <property type="term" value="C:membrane"/>
    <property type="evidence" value="ECO:0007669"/>
    <property type="project" value="InterPro"/>
</dbReference>
<reference evidence="3" key="1">
    <citation type="journal article" date="2020" name="Nature">
        <title>Giant virus diversity and host interactions through global metagenomics.</title>
        <authorList>
            <person name="Schulz F."/>
            <person name="Roux S."/>
            <person name="Paez-Espino D."/>
            <person name="Jungbluth S."/>
            <person name="Walsh D.A."/>
            <person name="Denef V.J."/>
            <person name="McMahon K.D."/>
            <person name="Konstantinidis K.T."/>
            <person name="Eloe-Fadrosh E.A."/>
            <person name="Kyrpides N.C."/>
            <person name="Woyke T."/>
        </authorList>
    </citation>
    <scope>NUCLEOTIDE SEQUENCE</scope>
    <source>
        <strain evidence="3">GVMAG-M-3300023174-107</strain>
    </source>
</reference>
<dbReference type="Pfam" id="PF00892">
    <property type="entry name" value="EamA"/>
    <property type="match status" value="1"/>
</dbReference>
<evidence type="ECO:0000259" key="2">
    <source>
        <dbReference type="Pfam" id="PF00892"/>
    </source>
</evidence>
<evidence type="ECO:0000256" key="1">
    <source>
        <dbReference type="SAM" id="Phobius"/>
    </source>
</evidence>
<keyword evidence="1" id="KW-1133">Transmembrane helix</keyword>
<dbReference type="AlphaFoldDB" id="A0A6C0D258"/>
<proteinExistence type="predicted"/>
<keyword evidence="1" id="KW-0812">Transmembrane</keyword>
<sequence length="122" mass="14353">MRKGVKRLNNITVMILNAFMYFILILCLLFYNRKVVSDDLKKITRYEYGWIFIATFFGGLIGNLLYYYVLKKGEAAILTALMYTAPVVTLICAYFILKDKITPSYRYFSYSYGCSMYLFKIK</sequence>
<name>A0A6C0D258_9ZZZZ</name>
<feature type="transmembrane region" description="Helical" evidence="1">
    <location>
        <begin position="12"/>
        <end position="31"/>
    </location>
</feature>
<keyword evidence="1" id="KW-0472">Membrane</keyword>
<dbReference type="SUPFAM" id="SSF103481">
    <property type="entry name" value="Multidrug resistance efflux transporter EmrE"/>
    <property type="match status" value="1"/>
</dbReference>
<feature type="transmembrane region" description="Helical" evidence="1">
    <location>
        <begin position="51"/>
        <end position="69"/>
    </location>
</feature>
<feature type="transmembrane region" description="Helical" evidence="1">
    <location>
        <begin position="75"/>
        <end position="97"/>
    </location>
</feature>
<feature type="domain" description="EamA" evidence="2">
    <location>
        <begin position="1"/>
        <end position="103"/>
    </location>
</feature>
<dbReference type="InterPro" id="IPR037185">
    <property type="entry name" value="EmrE-like"/>
</dbReference>
<organism evidence="3">
    <name type="scientific">viral metagenome</name>
    <dbReference type="NCBI Taxonomy" id="1070528"/>
    <lineage>
        <taxon>unclassified sequences</taxon>
        <taxon>metagenomes</taxon>
        <taxon>organismal metagenomes</taxon>
    </lineage>
</organism>
<dbReference type="InterPro" id="IPR000620">
    <property type="entry name" value="EamA_dom"/>
</dbReference>
<dbReference type="EMBL" id="MN739523">
    <property type="protein sequence ID" value="QHT10651.1"/>
    <property type="molecule type" value="Genomic_DNA"/>
</dbReference>
<accession>A0A6C0D258</accession>